<feature type="compositionally biased region" description="Low complexity" evidence="1">
    <location>
        <begin position="30"/>
        <end position="63"/>
    </location>
</feature>
<evidence type="ECO:0000313" key="3">
    <source>
        <dbReference type="EMBL" id="KAF5845545.1"/>
    </source>
</evidence>
<keyword evidence="2" id="KW-1133">Transmembrane helix</keyword>
<feature type="transmembrane region" description="Helical" evidence="2">
    <location>
        <begin position="122"/>
        <end position="146"/>
    </location>
</feature>
<evidence type="ECO:0000313" key="4">
    <source>
        <dbReference type="Proteomes" id="UP000624244"/>
    </source>
</evidence>
<gene>
    <name evidence="3" type="ORF">GGP41_003150</name>
</gene>
<keyword evidence="2" id="KW-0812">Transmembrane</keyword>
<evidence type="ECO:0000256" key="2">
    <source>
        <dbReference type="SAM" id="Phobius"/>
    </source>
</evidence>
<organism evidence="3 4">
    <name type="scientific">Cochliobolus sativus</name>
    <name type="common">Common root rot and spot blotch fungus</name>
    <name type="synonym">Bipolaris sorokiniana</name>
    <dbReference type="NCBI Taxonomy" id="45130"/>
    <lineage>
        <taxon>Eukaryota</taxon>
        <taxon>Fungi</taxon>
        <taxon>Dikarya</taxon>
        <taxon>Ascomycota</taxon>
        <taxon>Pezizomycotina</taxon>
        <taxon>Dothideomycetes</taxon>
        <taxon>Pleosporomycetidae</taxon>
        <taxon>Pleosporales</taxon>
        <taxon>Pleosporineae</taxon>
        <taxon>Pleosporaceae</taxon>
        <taxon>Bipolaris</taxon>
    </lineage>
</organism>
<feature type="region of interest" description="Disordered" evidence="1">
    <location>
        <begin position="21"/>
        <end position="63"/>
    </location>
</feature>
<comment type="caution">
    <text evidence="3">The sequence shown here is derived from an EMBL/GenBank/DDBJ whole genome shotgun (WGS) entry which is preliminary data.</text>
</comment>
<name>A0A8H5ZA10_COCSA</name>
<keyword evidence="2" id="KW-0472">Membrane</keyword>
<dbReference type="AlphaFoldDB" id="A0A8H5ZA10"/>
<sequence>MAAMVYSYLLVLGSTTVIQRSKAPKSSNGLDTLTSSSNDISSTIASPSKTTISSTTTPTRFPSMITTTRTVSTAIASPSSESRFTVSLAEPPYQTVTESVTGTAPTSTASPSIPSYGHSAPVAAVVGAVLGSVILCTLLLAIFFFIRKCRLTKVYKAPAYPSPFVGGDMTPQLSSKALSQFQKKMAELYRADTTETYERPQLDSREILPQCRRRDSMGRRAELLAEPLPWPGHSADR</sequence>
<dbReference type="EMBL" id="WNKQ01000019">
    <property type="protein sequence ID" value="KAF5845545.1"/>
    <property type="molecule type" value="Genomic_DNA"/>
</dbReference>
<accession>A0A8H5ZA10</accession>
<reference evidence="3" key="1">
    <citation type="submission" date="2019-11" db="EMBL/GenBank/DDBJ databases">
        <title>Bipolaris sorokiniana Genome sequencing.</title>
        <authorList>
            <person name="Wang H."/>
        </authorList>
    </citation>
    <scope>NUCLEOTIDE SEQUENCE</scope>
</reference>
<evidence type="ECO:0000256" key="1">
    <source>
        <dbReference type="SAM" id="MobiDB-lite"/>
    </source>
</evidence>
<dbReference type="Proteomes" id="UP000624244">
    <property type="component" value="Unassembled WGS sequence"/>
</dbReference>
<proteinExistence type="predicted"/>
<protein>
    <submittedName>
        <fullName evidence="3">Uncharacterized protein</fullName>
    </submittedName>
</protein>